<keyword evidence="7" id="KW-0479">Metal-binding</keyword>
<evidence type="ECO:0000256" key="13">
    <source>
        <dbReference type="ARBA" id="ARBA00081141"/>
    </source>
</evidence>
<keyword evidence="8" id="KW-0408">Iron</keyword>
<evidence type="ECO:0000256" key="3">
    <source>
        <dbReference type="ARBA" id="ARBA00022485"/>
    </source>
</evidence>
<dbReference type="PANTHER" id="PTHR43020">
    <property type="entry name" value="CDK5 REGULATORY SUBUNIT-ASSOCIATED PROTEIN 1"/>
    <property type="match status" value="1"/>
</dbReference>
<keyword evidence="9" id="KW-0411">Iron-sulfur</keyword>
<dbReference type="Pfam" id="PF04055">
    <property type="entry name" value="Radical_SAM"/>
    <property type="match status" value="1"/>
</dbReference>
<evidence type="ECO:0000256" key="9">
    <source>
        <dbReference type="ARBA" id="ARBA00023014"/>
    </source>
</evidence>
<dbReference type="GO" id="GO:0005829">
    <property type="term" value="C:cytosol"/>
    <property type="evidence" value="ECO:0007669"/>
    <property type="project" value="TreeGrafter"/>
</dbReference>
<dbReference type="SMART" id="SM00729">
    <property type="entry name" value="Elp3"/>
    <property type="match status" value="1"/>
</dbReference>
<dbReference type="PANTHER" id="PTHR43020:SF2">
    <property type="entry name" value="MITOCHONDRIAL TRNA METHYLTHIOTRANSFERASE CDK5RAP1"/>
    <property type="match status" value="1"/>
</dbReference>
<evidence type="ECO:0000256" key="8">
    <source>
        <dbReference type="ARBA" id="ARBA00023004"/>
    </source>
</evidence>
<reference evidence="17 18" key="1">
    <citation type="journal article" date="2016" name="Nat. Commun.">
        <title>Thousands of microbial genomes shed light on interconnected biogeochemical processes in an aquifer system.</title>
        <authorList>
            <person name="Anantharaman K."/>
            <person name="Brown C.T."/>
            <person name="Hug L.A."/>
            <person name="Sharon I."/>
            <person name="Castelle C.J."/>
            <person name="Probst A.J."/>
            <person name="Thomas B.C."/>
            <person name="Singh A."/>
            <person name="Wilkins M.J."/>
            <person name="Karaoz U."/>
            <person name="Brodie E.L."/>
            <person name="Williams K.H."/>
            <person name="Hubbard S.S."/>
            <person name="Banfield J.F."/>
        </authorList>
    </citation>
    <scope>NUCLEOTIDE SEQUENCE [LARGE SCALE GENOMIC DNA]</scope>
</reference>
<dbReference type="FunFam" id="3.40.50.12160:FF:000003">
    <property type="entry name" value="CDK5 regulatory subunit-associated protein 1"/>
    <property type="match status" value="1"/>
</dbReference>
<feature type="domain" description="Radical SAM core" evidence="16">
    <location>
        <begin position="178"/>
        <end position="414"/>
    </location>
</feature>
<dbReference type="NCBIfam" id="TIGR00089">
    <property type="entry name" value="MiaB/RimO family radical SAM methylthiotransferase"/>
    <property type="match status" value="1"/>
</dbReference>
<dbReference type="GO" id="GO:0046872">
    <property type="term" value="F:metal ion binding"/>
    <property type="evidence" value="ECO:0007669"/>
    <property type="project" value="UniProtKB-KW"/>
</dbReference>
<dbReference type="EMBL" id="MHFR01000054">
    <property type="protein sequence ID" value="OGW96018.1"/>
    <property type="molecule type" value="Genomic_DNA"/>
</dbReference>
<comment type="caution">
    <text evidence="17">The sequence shown here is derived from an EMBL/GenBank/DDBJ whole genome shotgun (WGS) entry which is preliminary data.</text>
</comment>
<evidence type="ECO:0000259" key="15">
    <source>
        <dbReference type="PROSITE" id="PS51449"/>
    </source>
</evidence>
<evidence type="ECO:0000256" key="11">
    <source>
        <dbReference type="ARBA" id="ARBA00068570"/>
    </source>
</evidence>
<dbReference type="PROSITE" id="PS01278">
    <property type="entry name" value="MTTASE_RADICAL"/>
    <property type="match status" value="1"/>
</dbReference>
<dbReference type="InterPro" id="IPR007197">
    <property type="entry name" value="rSAM"/>
</dbReference>
<evidence type="ECO:0000313" key="17">
    <source>
        <dbReference type="EMBL" id="OGW96018.1"/>
    </source>
</evidence>
<dbReference type="InterPro" id="IPR020612">
    <property type="entry name" value="Methylthiotransferase_CS"/>
</dbReference>
<sequence>MNFIGKRKKLRCLLHTFGCQMNAYDSEVAEGTLRAAGYEVMSEGDAVERKSQKVKGEKRGQAYEQNELLPVPFFAPDIILMNTCSVREHAEERVIGRLGMLGKLKRTNPDLIVGLMGCMVEEHREKLFKRFPVLDLMVGTRNIKQLPNLIEQVIKTRKQVAQIKQDGISIEYTELISRKSKFHAWLPIMTGCNKKCTFCVVPKTRGTEISMPADEVVREAGRLIREGVKWITLLGQNVNSYKGDVCVGAGLKPASTFSELLESLCHLDGDFRISFITSHPHDATEELFRVIAKNPKISRHFHLPLQSGSDQILKRMGRQHTYPEYKRKVDRLRELVPDIAITTDIITGFPGEAEEDYQATVNALKEICFDGAFIFKYSARPETPAAKLKDDVPFAVKNQRNHELLKIQKQMTDDNNQKRIGKVSEVFVEGLNERNPKQVIGCSIHEKKVVFFGDRLLVGAFCFVRFNEIKHETFIGETTK</sequence>
<dbReference type="Gene3D" id="3.80.30.20">
    <property type="entry name" value="tm_1862 like domain"/>
    <property type="match status" value="1"/>
</dbReference>
<evidence type="ECO:0000256" key="12">
    <source>
        <dbReference type="ARBA" id="ARBA00080698"/>
    </source>
</evidence>
<name>A0A1G1KSW3_9BACT</name>
<dbReference type="InterPro" id="IPR023404">
    <property type="entry name" value="rSAM_horseshoe"/>
</dbReference>
<dbReference type="GO" id="GO:0051539">
    <property type="term" value="F:4 iron, 4 sulfur cluster binding"/>
    <property type="evidence" value="ECO:0007669"/>
    <property type="project" value="UniProtKB-KW"/>
</dbReference>
<protein>
    <recommendedName>
        <fullName evidence="11">tRNA-2-methylthio-N(6)-dimethylallyladenosine synthase</fullName>
        <ecNumber evidence="10">2.8.4.3</ecNumber>
    </recommendedName>
    <alternativeName>
        <fullName evidence="13">(Dimethylallyl)adenosine tRNA methylthiotransferase MiaB</fullName>
    </alternativeName>
    <alternativeName>
        <fullName evidence="12">tRNA-i(6)A37 methylthiotransferase</fullName>
    </alternativeName>
</protein>
<dbReference type="SUPFAM" id="SSF102114">
    <property type="entry name" value="Radical SAM enzymes"/>
    <property type="match status" value="1"/>
</dbReference>
<dbReference type="InterPro" id="IPR038135">
    <property type="entry name" value="Methylthiotransferase_N_sf"/>
</dbReference>
<evidence type="ECO:0000256" key="4">
    <source>
        <dbReference type="ARBA" id="ARBA00022490"/>
    </source>
</evidence>
<dbReference type="SFLD" id="SFLDS00029">
    <property type="entry name" value="Radical_SAM"/>
    <property type="match status" value="2"/>
</dbReference>
<evidence type="ECO:0000256" key="1">
    <source>
        <dbReference type="ARBA" id="ARBA00001966"/>
    </source>
</evidence>
<keyword evidence="4" id="KW-0963">Cytoplasm</keyword>
<dbReference type="InterPro" id="IPR006638">
    <property type="entry name" value="Elp3/MiaA/NifB-like_rSAM"/>
</dbReference>
<dbReference type="GO" id="GO:0035597">
    <property type="term" value="F:tRNA-2-methylthio-N(6)-dimethylallyladenosine(37) synthase activity"/>
    <property type="evidence" value="ECO:0007669"/>
    <property type="project" value="UniProtKB-EC"/>
</dbReference>
<dbReference type="Gene3D" id="3.40.50.12160">
    <property type="entry name" value="Methylthiotransferase, N-terminal domain"/>
    <property type="match status" value="1"/>
</dbReference>
<dbReference type="PROSITE" id="PS51918">
    <property type="entry name" value="RADICAL_SAM"/>
    <property type="match status" value="1"/>
</dbReference>
<dbReference type="Pfam" id="PF00919">
    <property type="entry name" value="UPF0004"/>
    <property type="match status" value="2"/>
</dbReference>
<dbReference type="FunFam" id="3.80.30.20:FF:000001">
    <property type="entry name" value="tRNA-2-methylthio-N(6)-dimethylallyladenosine synthase 2"/>
    <property type="match status" value="1"/>
</dbReference>
<keyword evidence="6" id="KW-0949">S-adenosyl-L-methionine</keyword>
<evidence type="ECO:0000256" key="6">
    <source>
        <dbReference type="ARBA" id="ARBA00022691"/>
    </source>
</evidence>
<dbReference type="PROSITE" id="PS51449">
    <property type="entry name" value="MTTASE_N"/>
    <property type="match status" value="1"/>
</dbReference>
<dbReference type="SFLD" id="SFLDG01082">
    <property type="entry name" value="B12-binding_domain_containing"/>
    <property type="match status" value="1"/>
</dbReference>
<accession>A0A1G1KSW3</accession>
<evidence type="ECO:0000313" key="18">
    <source>
        <dbReference type="Proteomes" id="UP000178187"/>
    </source>
</evidence>
<comment type="cofactor">
    <cofactor evidence="1">
        <name>[4Fe-4S] cluster</name>
        <dbReference type="ChEBI" id="CHEBI:49883"/>
    </cofactor>
</comment>
<evidence type="ECO:0000256" key="5">
    <source>
        <dbReference type="ARBA" id="ARBA00022679"/>
    </source>
</evidence>
<comment type="function">
    <text evidence="2">Catalyzes the methylthiolation of N6-(dimethylallyl)adenosine (i(6)A), leading to the formation of 2-methylthio-N6-(dimethylallyl)adenosine (ms(2)i(6)A) at position 37 in tRNAs that read codons beginning with uridine.</text>
</comment>
<dbReference type="EC" id="2.8.4.3" evidence="10"/>
<dbReference type="NCBIfam" id="TIGR01574">
    <property type="entry name" value="miaB-methiolase"/>
    <property type="match status" value="1"/>
</dbReference>
<keyword evidence="5 17" id="KW-0808">Transferase</keyword>
<dbReference type="AlphaFoldDB" id="A0A1G1KSW3"/>
<evidence type="ECO:0000259" key="14">
    <source>
        <dbReference type="PROSITE" id="PS50926"/>
    </source>
</evidence>
<gene>
    <name evidence="17" type="ORF">A3G33_10960</name>
</gene>
<dbReference type="InterPro" id="IPR005839">
    <property type="entry name" value="Methylthiotransferase"/>
</dbReference>
<evidence type="ECO:0000259" key="16">
    <source>
        <dbReference type="PROSITE" id="PS51918"/>
    </source>
</evidence>
<feature type="domain" description="MTTase N-terminal" evidence="15">
    <location>
        <begin position="10"/>
        <end position="155"/>
    </location>
</feature>
<proteinExistence type="predicted"/>
<dbReference type="PROSITE" id="PS50926">
    <property type="entry name" value="TRAM"/>
    <property type="match status" value="1"/>
</dbReference>
<dbReference type="SFLD" id="SFLDG01061">
    <property type="entry name" value="methylthiotransferase"/>
    <property type="match status" value="1"/>
</dbReference>
<keyword evidence="3" id="KW-0004">4Fe-4S</keyword>
<evidence type="ECO:0000256" key="7">
    <source>
        <dbReference type="ARBA" id="ARBA00022723"/>
    </source>
</evidence>
<feature type="domain" description="TRAM" evidence="14">
    <location>
        <begin position="417"/>
        <end position="480"/>
    </location>
</feature>
<evidence type="ECO:0000256" key="2">
    <source>
        <dbReference type="ARBA" id="ARBA00003234"/>
    </source>
</evidence>
<dbReference type="InterPro" id="IPR013848">
    <property type="entry name" value="Methylthiotransferase_N"/>
</dbReference>
<dbReference type="Proteomes" id="UP000178187">
    <property type="component" value="Unassembled WGS sequence"/>
</dbReference>
<dbReference type="CDD" id="cd01335">
    <property type="entry name" value="Radical_SAM"/>
    <property type="match status" value="1"/>
</dbReference>
<dbReference type="InterPro" id="IPR058240">
    <property type="entry name" value="rSAM_sf"/>
</dbReference>
<evidence type="ECO:0000256" key="10">
    <source>
        <dbReference type="ARBA" id="ARBA00033765"/>
    </source>
</evidence>
<dbReference type="InterPro" id="IPR002792">
    <property type="entry name" value="TRAM_dom"/>
</dbReference>
<organism evidence="17 18">
    <name type="scientific">Candidatus Danuiimicrobium aquiferis</name>
    <dbReference type="NCBI Taxonomy" id="1801832"/>
    <lineage>
        <taxon>Bacteria</taxon>
        <taxon>Pseudomonadati</taxon>
        <taxon>Candidatus Omnitrophota</taxon>
        <taxon>Candidatus Danuiimicrobium</taxon>
    </lineage>
</organism>